<dbReference type="GO" id="GO:0043565">
    <property type="term" value="F:sequence-specific DNA binding"/>
    <property type="evidence" value="ECO:0007669"/>
    <property type="project" value="InterPro"/>
</dbReference>
<evidence type="ECO:0000259" key="3">
    <source>
        <dbReference type="PROSITE" id="PS01124"/>
    </source>
</evidence>
<dbReference type="PROSITE" id="PS01124">
    <property type="entry name" value="HTH_ARAC_FAMILY_2"/>
    <property type="match status" value="1"/>
</dbReference>
<dbReference type="Pfam" id="PF12833">
    <property type="entry name" value="HTH_18"/>
    <property type="match status" value="1"/>
</dbReference>
<dbReference type="InterPro" id="IPR029062">
    <property type="entry name" value="Class_I_gatase-like"/>
</dbReference>
<dbReference type="SUPFAM" id="SSF52317">
    <property type="entry name" value="Class I glutamine amidotransferase-like"/>
    <property type="match status" value="1"/>
</dbReference>
<dbReference type="EMBL" id="JACIEC010000001">
    <property type="protein sequence ID" value="MBB4143746.1"/>
    <property type="molecule type" value="Genomic_DNA"/>
</dbReference>
<dbReference type="InterPro" id="IPR009057">
    <property type="entry name" value="Homeodomain-like_sf"/>
</dbReference>
<evidence type="ECO:0000313" key="4">
    <source>
        <dbReference type="EMBL" id="MBB4143746.1"/>
    </source>
</evidence>
<organism evidence="4 5">
    <name type="scientific">Rhizobium rhizoryzae</name>
    <dbReference type="NCBI Taxonomy" id="451876"/>
    <lineage>
        <taxon>Bacteria</taxon>
        <taxon>Pseudomonadati</taxon>
        <taxon>Pseudomonadota</taxon>
        <taxon>Alphaproteobacteria</taxon>
        <taxon>Hyphomicrobiales</taxon>
        <taxon>Rhizobiaceae</taxon>
        <taxon>Rhizobium/Agrobacterium group</taxon>
        <taxon>Rhizobium</taxon>
    </lineage>
</organism>
<gene>
    <name evidence="4" type="ORF">GGQ72_002245</name>
</gene>
<dbReference type="InterPro" id="IPR002818">
    <property type="entry name" value="DJ-1/PfpI"/>
</dbReference>
<comment type="caution">
    <text evidence="4">The sequence shown here is derived from an EMBL/GenBank/DDBJ whole genome shotgun (WGS) entry which is preliminary data.</text>
</comment>
<dbReference type="GO" id="GO:0003700">
    <property type="term" value="F:DNA-binding transcription factor activity"/>
    <property type="evidence" value="ECO:0007669"/>
    <property type="project" value="InterPro"/>
</dbReference>
<feature type="domain" description="HTH araC/xylS-type" evidence="3">
    <location>
        <begin position="215"/>
        <end position="313"/>
    </location>
</feature>
<dbReference type="InterPro" id="IPR052158">
    <property type="entry name" value="INH-QAR"/>
</dbReference>
<accession>A0A7W6LG20</accession>
<evidence type="ECO:0000256" key="1">
    <source>
        <dbReference type="ARBA" id="ARBA00023015"/>
    </source>
</evidence>
<dbReference type="RefSeq" id="WP_062554937.1">
    <property type="nucleotide sequence ID" value="NZ_CP049250.1"/>
</dbReference>
<keyword evidence="2" id="KW-0804">Transcription</keyword>
<dbReference type="Gene3D" id="1.10.10.60">
    <property type="entry name" value="Homeodomain-like"/>
    <property type="match status" value="1"/>
</dbReference>
<dbReference type="PANTHER" id="PTHR43130:SF3">
    <property type="entry name" value="HTH-TYPE TRANSCRIPTIONAL REGULATOR RV1931C"/>
    <property type="match status" value="1"/>
</dbReference>
<dbReference type="CDD" id="cd03137">
    <property type="entry name" value="GATase1_AraC_1"/>
    <property type="match status" value="1"/>
</dbReference>
<dbReference type="InterPro" id="IPR018060">
    <property type="entry name" value="HTH_AraC"/>
</dbReference>
<dbReference type="SMART" id="SM00342">
    <property type="entry name" value="HTH_ARAC"/>
    <property type="match status" value="1"/>
</dbReference>
<dbReference type="Pfam" id="PF01965">
    <property type="entry name" value="DJ-1_PfpI"/>
    <property type="match status" value="1"/>
</dbReference>
<name>A0A7W6LG20_9HYPH</name>
<dbReference type="SUPFAM" id="SSF46689">
    <property type="entry name" value="Homeodomain-like"/>
    <property type="match status" value="2"/>
</dbReference>
<reference evidence="4 5" key="1">
    <citation type="submission" date="2020-08" db="EMBL/GenBank/DDBJ databases">
        <title>Genomic Encyclopedia of Type Strains, Phase IV (KMG-IV): sequencing the most valuable type-strain genomes for metagenomic binning, comparative biology and taxonomic classification.</title>
        <authorList>
            <person name="Goeker M."/>
        </authorList>
    </citation>
    <scope>NUCLEOTIDE SEQUENCE [LARGE SCALE GENOMIC DNA]</scope>
    <source>
        <strain evidence="4 5">DSM 29514</strain>
    </source>
</reference>
<dbReference type="PANTHER" id="PTHR43130">
    <property type="entry name" value="ARAC-FAMILY TRANSCRIPTIONAL REGULATOR"/>
    <property type="match status" value="1"/>
</dbReference>
<keyword evidence="1" id="KW-0805">Transcription regulation</keyword>
<protein>
    <submittedName>
        <fullName evidence="4">AraC family transcriptional activator FtrA</fullName>
    </submittedName>
</protein>
<evidence type="ECO:0000256" key="2">
    <source>
        <dbReference type="ARBA" id="ARBA00023163"/>
    </source>
</evidence>
<dbReference type="Proteomes" id="UP000519897">
    <property type="component" value="Unassembled WGS sequence"/>
</dbReference>
<sequence length="323" mass="35284">MDSKSLPRVAILAYDGVNIFELGAALEIFSLSNAFQPCYEVLVCAAREGGRISAGPVSLDVEAGPSALLNAHTVIVPGWLDVDTPLPRAAIHAIQSVSTRGARIVSICSGVFLLAEAGIMDGRRAAVHWSQARLLAERFPRIQVDSKVLYVDDGDVMSSAGRAAGLDLCLHIIRKDQGGRIARAVAQRMVIPAHRDGDQSQYIPASAQTQVDGLADLCAWMGRNLQKRISVNDMAAKALMSRRTFIRRFEAATGTAPAEWLIQQRLARARELLEETVMPLEHIALVVGFGTIDTFRHHFQRQFHTSPAAYRRRFRSDSDCSGA</sequence>
<proteinExistence type="predicted"/>
<dbReference type="Gene3D" id="3.40.50.880">
    <property type="match status" value="1"/>
</dbReference>
<evidence type="ECO:0000313" key="5">
    <source>
        <dbReference type="Proteomes" id="UP000519897"/>
    </source>
</evidence>
<keyword evidence="5" id="KW-1185">Reference proteome</keyword>
<dbReference type="AlphaFoldDB" id="A0A7W6LG20"/>